<dbReference type="AlphaFoldDB" id="A0A7W2FPZ3"/>
<dbReference type="EMBL" id="JACFYF010000002">
    <property type="protein sequence ID" value="MBA5761982.1"/>
    <property type="molecule type" value="Genomic_DNA"/>
</dbReference>
<dbReference type="GO" id="GO:0004407">
    <property type="term" value="F:histone deacetylase activity"/>
    <property type="evidence" value="ECO:0007669"/>
    <property type="project" value="InterPro"/>
</dbReference>
<sequence length="310" mass="34852">MIPIVYHPIYSELTLPPNHRYPIEKYRLLYQALLAQQKNESDWQQMFPLYAPTPLAIADITKVHCPEYIHALFYNQLPAAKMRRIGFPWSEQLIQRTLISAGGTCLTAELAIEHGTAIHLSGGYHHAHYDFGSGFCLVNDLVIAAKRALEFEQIDKVLIIDSDVHHGDGTATLCSEDPDIITLSFHCDKNFPAKKPHSDIDIALPRETGDELFLDHFVSVVETAVNLHRPDLILYDAGVDIHIDDELGHFNVSTHGLYQRDLFVVNMAKQREIPLACVVGGGYRSVHQALVPMHMQLLKAALNSHHMSPT</sequence>
<keyword evidence="5" id="KW-1185">Reference proteome</keyword>
<accession>A0A7W2FPZ3</accession>
<feature type="domain" description="Histone deacetylase" evidence="3">
    <location>
        <begin position="24"/>
        <end position="285"/>
    </location>
</feature>
<evidence type="ECO:0000256" key="1">
    <source>
        <dbReference type="ARBA" id="ARBA00005947"/>
    </source>
</evidence>
<dbReference type="InterPro" id="IPR023801">
    <property type="entry name" value="His_deacetylse_dom"/>
</dbReference>
<evidence type="ECO:0000259" key="3">
    <source>
        <dbReference type="Pfam" id="PF00850"/>
    </source>
</evidence>
<keyword evidence="2" id="KW-0378">Hydrolase</keyword>
<dbReference type="PRINTS" id="PR01270">
    <property type="entry name" value="HDASUPER"/>
</dbReference>
<dbReference type="SUPFAM" id="SSF52768">
    <property type="entry name" value="Arginase/deacetylase"/>
    <property type="match status" value="1"/>
</dbReference>
<comment type="similarity">
    <text evidence="1">Belongs to the histone deacetylase family.</text>
</comment>
<comment type="caution">
    <text evidence="4">The sequence shown here is derived from an EMBL/GenBank/DDBJ whole genome shotgun (WGS) entry which is preliminary data.</text>
</comment>
<dbReference type="Proteomes" id="UP000571701">
    <property type="component" value="Unassembled WGS sequence"/>
</dbReference>
<reference evidence="4 5" key="1">
    <citation type="submission" date="2020-07" db="EMBL/GenBank/DDBJ databases">
        <title>Vibrio marinisediminis sp. nov., isolated from marine sediment.</title>
        <authorList>
            <person name="Ji X."/>
        </authorList>
    </citation>
    <scope>NUCLEOTIDE SEQUENCE [LARGE SCALE GENOMIC DNA]</scope>
    <source>
        <strain evidence="4 5">404</strain>
    </source>
</reference>
<dbReference type="RefSeq" id="WP_182107736.1">
    <property type="nucleotide sequence ID" value="NZ_JACFYF010000002.1"/>
</dbReference>
<evidence type="ECO:0000313" key="5">
    <source>
        <dbReference type="Proteomes" id="UP000571701"/>
    </source>
</evidence>
<evidence type="ECO:0000256" key="2">
    <source>
        <dbReference type="ARBA" id="ARBA00022801"/>
    </source>
</evidence>
<protein>
    <submittedName>
        <fullName evidence="4">Histone deacetylase</fullName>
    </submittedName>
</protein>
<gene>
    <name evidence="4" type="ORF">H2O73_06435</name>
</gene>
<evidence type="ECO:0000313" key="4">
    <source>
        <dbReference type="EMBL" id="MBA5761982.1"/>
    </source>
</evidence>
<dbReference type="GO" id="GO:0016787">
    <property type="term" value="F:hydrolase activity"/>
    <property type="evidence" value="ECO:0007669"/>
    <property type="project" value="UniProtKB-KW"/>
</dbReference>
<dbReference type="InterPro" id="IPR044150">
    <property type="entry name" value="HDAC_classIV"/>
</dbReference>
<dbReference type="Pfam" id="PF00850">
    <property type="entry name" value="Hist_deacetyl"/>
    <property type="match status" value="1"/>
</dbReference>
<dbReference type="Gene3D" id="3.40.800.20">
    <property type="entry name" value="Histone deacetylase domain"/>
    <property type="match status" value="1"/>
</dbReference>
<name>A0A7W2FPZ3_9VIBR</name>
<dbReference type="PANTHER" id="PTHR10625:SF19">
    <property type="entry name" value="HISTONE DEACETYLASE 12"/>
    <property type="match status" value="1"/>
</dbReference>
<dbReference type="GO" id="GO:0040029">
    <property type="term" value="P:epigenetic regulation of gene expression"/>
    <property type="evidence" value="ECO:0007669"/>
    <property type="project" value="TreeGrafter"/>
</dbReference>
<dbReference type="InterPro" id="IPR000286">
    <property type="entry name" value="HDACs"/>
</dbReference>
<dbReference type="InterPro" id="IPR023696">
    <property type="entry name" value="Ureohydrolase_dom_sf"/>
</dbReference>
<dbReference type="CDD" id="cd09993">
    <property type="entry name" value="HDAC_classIV"/>
    <property type="match status" value="1"/>
</dbReference>
<dbReference type="PANTHER" id="PTHR10625">
    <property type="entry name" value="HISTONE DEACETYLASE HDAC1-RELATED"/>
    <property type="match status" value="1"/>
</dbReference>
<dbReference type="InterPro" id="IPR037138">
    <property type="entry name" value="His_deacetylse_dom_sf"/>
</dbReference>
<proteinExistence type="inferred from homology"/>
<organism evidence="4 5">
    <name type="scientific">Vibrio marinisediminis</name>
    <dbReference type="NCBI Taxonomy" id="2758441"/>
    <lineage>
        <taxon>Bacteria</taxon>
        <taxon>Pseudomonadati</taxon>
        <taxon>Pseudomonadota</taxon>
        <taxon>Gammaproteobacteria</taxon>
        <taxon>Vibrionales</taxon>
        <taxon>Vibrionaceae</taxon>
        <taxon>Vibrio</taxon>
    </lineage>
</organism>